<dbReference type="AlphaFoldDB" id="A0AA88KFB1"/>
<protein>
    <submittedName>
        <fullName evidence="4">Uncharacterized protein</fullName>
    </submittedName>
</protein>
<proteinExistence type="inferred from homology"/>
<accession>A0AA88KFB1</accession>
<dbReference type="PANTHER" id="PTHR13031:SF0">
    <property type="entry name" value="RIBONUCLEASE P PROTEIN SUBUNIT P30"/>
    <property type="match status" value="1"/>
</dbReference>
<keyword evidence="3" id="KW-0819">tRNA processing</keyword>
<organism evidence="4 5">
    <name type="scientific">Naegleria lovaniensis</name>
    <name type="common">Amoeba</name>
    <dbReference type="NCBI Taxonomy" id="51637"/>
    <lineage>
        <taxon>Eukaryota</taxon>
        <taxon>Discoba</taxon>
        <taxon>Heterolobosea</taxon>
        <taxon>Tetramitia</taxon>
        <taxon>Eutetramitia</taxon>
        <taxon>Vahlkampfiidae</taxon>
        <taxon>Naegleria</taxon>
    </lineage>
</organism>
<dbReference type="GeneID" id="68103413"/>
<evidence type="ECO:0000313" key="5">
    <source>
        <dbReference type="Proteomes" id="UP000816034"/>
    </source>
</evidence>
<reference evidence="4 5" key="1">
    <citation type="journal article" date="2018" name="BMC Genomics">
        <title>The genome of Naegleria lovaniensis, the basis for a comparative approach to unravel pathogenicity factors of the human pathogenic amoeba N. fowleri.</title>
        <authorList>
            <person name="Liechti N."/>
            <person name="Schurch N."/>
            <person name="Bruggmann R."/>
            <person name="Wittwer M."/>
        </authorList>
    </citation>
    <scope>NUCLEOTIDE SEQUENCE [LARGE SCALE GENOMIC DNA]</scope>
    <source>
        <strain evidence="4 5">ATCC 30569</strain>
    </source>
</reference>
<comment type="caution">
    <text evidence="4">The sequence shown here is derived from an EMBL/GenBank/DDBJ whole genome shotgun (WGS) entry which is preliminary data.</text>
</comment>
<dbReference type="EMBL" id="PYSW02000046">
    <property type="protein sequence ID" value="KAG2374389.1"/>
    <property type="molecule type" value="Genomic_DNA"/>
</dbReference>
<evidence type="ECO:0000256" key="2">
    <source>
        <dbReference type="ARBA" id="ARBA00007331"/>
    </source>
</evidence>
<sequence>MYLECNFPIKADTSDSYLSALTHRCNFLRNLGWQGVALNITIDSTNIGQQNQIIQEVFPKIVKYVSDELEQHKIQLNSKISFIAPFRKNSNATSSIYNQDGGKDFKIYTRLTYASDLHKKIVNMNFEEDLYQSIDIIALDLSLGQHLTADNMITYLSTICTKSSVDLLSFKPPFDLTLDTVIRKSKNKLKEAIRRNVCMEFCYGDVVNSKESLSKFGISNWIQFLIVLIRNFKTKQLIFSNGSSKMLSTAIMQDVNQLPFIRSPHDVANIVGLFGLSFVVGKSLITTNTLHALKHAEMRKAIRGVVKVTELSLDSSKKRSLDQSMEDE</sequence>
<dbReference type="GO" id="GO:0008033">
    <property type="term" value="P:tRNA processing"/>
    <property type="evidence" value="ECO:0007669"/>
    <property type="project" value="UniProtKB-KW"/>
</dbReference>
<gene>
    <name evidence="4" type="ORF">C9374_010959</name>
</gene>
<evidence type="ECO:0000256" key="3">
    <source>
        <dbReference type="ARBA" id="ARBA00022694"/>
    </source>
</evidence>
<dbReference type="PANTHER" id="PTHR13031">
    <property type="entry name" value="RIBONUCLEASE P SUBUNIT P30"/>
    <property type="match status" value="1"/>
</dbReference>
<evidence type="ECO:0000256" key="1">
    <source>
        <dbReference type="ARBA" id="ARBA00004123"/>
    </source>
</evidence>
<name>A0AA88KFB1_NAELO</name>
<dbReference type="Gene3D" id="3.20.20.140">
    <property type="entry name" value="Metal-dependent hydrolases"/>
    <property type="match status" value="1"/>
</dbReference>
<keyword evidence="5" id="KW-1185">Reference proteome</keyword>
<evidence type="ECO:0000313" key="4">
    <source>
        <dbReference type="EMBL" id="KAG2374389.1"/>
    </source>
</evidence>
<dbReference type="Pfam" id="PF01876">
    <property type="entry name" value="RNase_P_p30"/>
    <property type="match status" value="1"/>
</dbReference>
<comment type="subcellular location">
    <subcellularLocation>
        <location evidence="1">Nucleus</location>
    </subcellularLocation>
</comment>
<comment type="similarity">
    <text evidence="2">Belongs to the eukaryotic/archaeal RNase P protein component 3 family.</text>
</comment>
<dbReference type="InterPro" id="IPR002738">
    <property type="entry name" value="RNase_P_p30"/>
</dbReference>
<dbReference type="Proteomes" id="UP000816034">
    <property type="component" value="Unassembled WGS sequence"/>
</dbReference>
<dbReference type="GO" id="GO:0003723">
    <property type="term" value="F:RNA binding"/>
    <property type="evidence" value="ECO:0007669"/>
    <property type="project" value="TreeGrafter"/>
</dbReference>
<dbReference type="GO" id="GO:0005655">
    <property type="term" value="C:nucleolar ribonuclease P complex"/>
    <property type="evidence" value="ECO:0007669"/>
    <property type="project" value="TreeGrafter"/>
</dbReference>
<dbReference type="SUPFAM" id="SSF89550">
    <property type="entry name" value="PHP domain-like"/>
    <property type="match status" value="1"/>
</dbReference>
<dbReference type="RefSeq" id="XP_044543563.1">
    <property type="nucleotide sequence ID" value="XM_044686561.1"/>
</dbReference>
<dbReference type="InterPro" id="IPR016195">
    <property type="entry name" value="Pol/histidinol_Pase-like"/>
</dbReference>